<evidence type="ECO:0000256" key="5">
    <source>
        <dbReference type="SAM" id="SignalP"/>
    </source>
</evidence>
<dbReference type="PANTHER" id="PTHR30290:SF10">
    <property type="entry name" value="PERIPLASMIC OLIGOPEPTIDE-BINDING PROTEIN-RELATED"/>
    <property type="match status" value="1"/>
</dbReference>
<dbReference type="SUPFAM" id="SSF53850">
    <property type="entry name" value="Periplasmic binding protein-like II"/>
    <property type="match status" value="1"/>
</dbReference>
<evidence type="ECO:0000259" key="6">
    <source>
        <dbReference type="Pfam" id="PF00496"/>
    </source>
</evidence>
<organism evidence="7 8">
    <name type="scientific">Devosia rhodophyticola</name>
    <dbReference type="NCBI Taxonomy" id="3026423"/>
    <lineage>
        <taxon>Bacteria</taxon>
        <taxon>Pseudomonadati</taxon>
        <taxon>Pseudomonadota</taxon>
        <taxon>Alphaproteobacteria</taxon>
        <taxon>Hyphomicrobiales</taxon>
        <taxon>Devosiaceae</taxon>
        <taxon>Devosia</taxon>
    </lineage>
</organism>
<evidence type="ECO:0000313" key="8">
    <source>
        <dbReference type="Proteomes" id="UP001222118"/>
    </source>
</evidence>
<proteinExistence type="inferred from homology"/>
<keyword evidence="4 5" id="KW-0732">Signal</keyword>
<comment type="similarity">
    <text evidence="2">Belongs to the bacterial solute-binding protein 5 family.</text>
</comment>
<dbReference type="RefSeq" id="WP_282212663.1">
    <property type="nucleotide sequence ID" value="NZ_CP118247.1"/>
</dbReference>
<feature type="chain" id="PRO_5045780025" evidence="5">
    <location>
        <begin position="42"/>
        <end position="551"/>
    </location>
</feature>
<dbReference type="Gene3D" id="3.10.105.10">
    <property type="entry name" value="Dipeptide-binding Protein, Domain 3"/>
    <property type="match status" value="1"/>
</dbReference>
<feature type="signal peptide" evidence="5">
    <location>
        <begin position="1"/>
        <end position="41"/>
    </location>
</feature>
<dbReference type="InterPro" id="IPR030678">
    <property type="entry name" value="Peptide/Ni-bd"/>
</dbReference>
<evidence type="ECO:0000256" key="3">
    <source>
        <dbReference type="ARBA" id="ARBA00022448"/>
    </source>
</evidence>
<accession>A0ABY7Z1R3</accession>
<evidence type="ECO:0000256" key="4">
    <source>
        <dbReference type="ARBA" id="ARBA00022729"/>
    </source>
</evidence>
<feature type="domain" description="Solute-binding protein family 5" evidence="6">
    <location>
        <begin position="89"/>
        <end position="463"/>
    </location>
</feature>
<reference evidence="7 8" key="1">
    <citation type="submission" date="2023-02" db="EMBL/GenBank/DDBJ databases">
        <title>Devosia chondri sp. nov., isolated from the phycosphere of marine algae.</title>
        <authorList>
            <person name="Kim J.M."/>
            <person name="Lee J.K."/>
            <person name="Choi B.J."/>
            <person name="Bayburt H."/>
            <person name="Jeon C.O."/>
        </authorList>
    </citation>
    <scope>NUCLEOTIDE SEQUENCE [LARGE SCALE GENOMIC DNA]</scope>
    <source>
        <strain evidence="7 8">G2-5</strain>
    </source>
</reference>
<dbReference type="PIRSF" id="PIRSF002741">
    <property type="entry name" value="MppA"/>
    <property type="match status" value="1"/>
</dbReference>
<dbReference type="Pfam" id="PF00496">
    <property type="entry name" value="SBP_bac_5"/>
    <property type="match status" value="1"/>
</dbReference>
<keyword evidence="8" id="KW-1185">Reference proteome</keyword>
<protein>
    <submittedName>
        <fullName evidence="7">ABC transporter substrate-binding protein</fullName>
    </submittedName>
</protein>
<dbReference type="InterPro" id="IPR039424">
    <property type="entry name" value="SBP_5"/>
</dbReference>
<name>A0ABY7Z1R3_9HYPH</name>
<gene>
    <name evidence="7" type="ORF">PSQ90_06895</name>
</gene>
<evidence type="ECO:0000256" key="2">
    <source>
        <dbReference type="ARBA" id="ARBA00005695"/>
    </source>
</evidence>
<dbReference type="InterPro" id="IPR000914">
    <property type="entry name" value="SBP_5_dom"/>
</dbReference>
<dbReference type="Proteomes" id="UP001222118">
    <property type="component" value="Chromosome"/>
</dbReference>
<keyword evidence="3" id="KW-0813">Transport</keyword>
<dbReference type="PANTHER" id="PTHR30290">
    <property type="entry name" value="PERIPLASMIC BINDING COMPONENT OF ABC TRANSPORTER"/>
    <property type="match status" value="1"/>
</dbReference>
<dbReference type="Gene3D" id="3.40.190.10">
    <property type="entry name" value="Periplasmic binding protein-like II"/>
    <property type="match status" value="1"/>
</dbReference>
<dbReference type="EMBL" id="CP118247">
    <property type="protein sequence ID" value="WDR07150.1"/>
    <property type="molecule type" value="Genomic_DNA"/>
</dbReference>
<sequence>MQRFDNAANTNVDWGARNRKLGLCIVAAASLALAFAAPANAQDDNVLRIATAAQGEASFSFQPTVCGSDQQNWETLLYVPPMYFDEDSKMQPGIFKSWSSNDDRTVWTFEIDPRARFSDGSPVTAEDAKGTWEIMANPQYCGRAAQYLGNIVGFQDTADANDINATMTGLKVVDDHTLEVTLAESDPVFMYRIATTHLNIINPTDARELGEADFWLPENNPKFTGPYVLSDYSPDLGEATMTPNENWWMDVGPYLDAVKFQFVPDAQTAGVMVVNNQIDASQADIPTVFKDQAPGYFDHIKSIGYHTFFLRPNAAPTDDPLVRKALALSVDWNAVAKATFADVDYLPTPQPLDPEMIQDPDNKGYPYDPEAARQALADSSYGGPENLPKLRVSPRGNRLSNNRALQAVMGYWKENLGIENVEFQERPAGFGKDWVDTINLTRDDVVIRYPDAASYMNAAANSTSVTATDTMNGYSNPEIDKVLAMALKLDPSDPERDQLAFKAQKMFMDDYVMVGFGKAIRNINARNYVTGYFKGPDVGLIAPWRIKLEKE</sequence>
<comment type="subcellular location">
    <subcellularLocation>
        <location evidence="1">Periplasm</location>
    </subcellularLocation>
</comment>
<evidence type="ECO:0000256" key="1">
    <source>
        <dbReference type="ARBA" id="ARBA00004418"/>
    </source>
</evidence>
<evidence type="ECO:0000313" key="7">
    <source>
        <dbReference type="EMBL" id="WDR07150.1"/>
    </source>
</evidence>
<dbReference type="CDD" id="cd00995">
    <property type="entry name" value="PBP2_NikA_DppA_OppA_like"/>
    <property type="match status" value="1"/>
</dbReference>